<proteinExistence type="predicted"/>
<feature type="region of interest" description="Disordered" evidence="1">
    <location>
        <begin position="1"/>
        <end position="62"/>
    </location>
</feature>
<gene>
    <name evidence="2" type="ORF">NP233_g12976</name>
</gene>
<comment type="caution">
    <text evidence="2">The sequence shown here is derived from an EMBL/GenBank/DDBJ whole genome shotgun (WGS) entry which is preliminary data.</text>
</comment>
<name>A0AAD5VDX4_9AGAR</name>
<organism evidence="2 3">
    <name type="scientific">Leucocoprinus birnbaumii</name>
    <dbReference type="NCBI Taxonomy" id="56174"/>
    <lineage>
        <taxon>Eukaryota</taxon>
        <taxon>Fungi</taxon>
        <taxon>Dikarya</taxon>
        <taxon>Basidiomycota</taxon>
        <taxon>Agaricomycotina</taxon>
        <taxon>Agaricomycetes</taxon>
        <taxon>Agaricomycetidae</taxon>
        <taxon>Agaricales</taxon>
        <taxon>Agaricineae</taxon>
        <taxon>Agaricaceae</taxon>
        <taxon>Leucocoprinus</taxon>
    </lineage>
</organism>
<evidence type="ECO:0000313" key="3">
    <source>
        <dbReference type="Proteomes" id="UP001213000"/>
    </source>
</evidence>
<sequence length="632" mass="71169">MSATAPTSNPPATTQQVPPPQASKRGKGGRKNDGAKKGGHTKVAAQFREKMDENEEKRTELDQGIEKRERITKALNDVRMGYAMQAFYDSSDGERGPTLLYYQDNGRATTQKGIDMFWKSVGEHNGFQRSNPEFAMSILVSSKCLNVDKLQSAADIVGNERWVEWTTSEEVLKECNARLVNGAHRTGVIRSHVAKDEIALLEKVTKKRDEAKNDAAFQALTVERNKAAEAAREASKFICCYYDLDKIDGHPLRELLLFALANNTSVFQIEDKPDNTLAMMAKFTRGKSASEARDFISQTEGMMAKNVSSKVKALTNDIGFLRALGAFTYFKCFSSTLPINITNLYNNRGFALWWWKKAMAEWGPAVQYLASARDLAFDAGTTEEAAQKDWLGFDPTTSAVDPHLFDREFFDIFETVYQKVLLEFRLSYGKANQSDYEHVDLSQPLVHEAKDPRDTASTSQAAEPNVKDRRWATGLDLYNKKVIVGVKGWVKRHMSRYKDEPECMESQALSQVVRKLELCFLSPSACDSETPHQFATPFLSFGFLLDIGRELHDSYDAAKEVLSWFEPLADLVLNKQIQSLDEKPCTIMDIFQLTIQGVCLGANVDHASYANAHYDRNNIKCIDKALWRVRDP</sequence>
<protein>
    <submittedName>
        <fullName evidence="2">Uncharacterized protein</fullName>
    </submittedName>
</protein>
<dbReference type="AlphaFoldDB" id="A0AAD5VDX4"/>
<dbReference type="EMBL" id="JANIEX010002119">
    <property type="protein sequence ID" value="KAJ3551990.1"/>
    <property type="molecule type" value="Genomic_DNA"/>
</dbReference>
<feature type="compositionally biased region" description="Low complexity" evidence="1">
    <location>
        <begin position="1"/>
        <end position="16"/>
    </location>
</feature>
<keyword evidence="3" id="KW-1185">Reference proteome</keyword>
<evidence type="ECO:0000256" key="1">
    <source>
        <dbReference type="SAM" id="MobiDB-lite"/>
    </source>
</evidence>
<feature type="compositionally biased region" description="Basic and acidic residues" evidence="1">
    <location>
        <begin position="47"/>
        <end position="62"/>
    </location>
</feature>
<reference evidence="2" key="1">
    <citation type="submission" date="2022-07" db="EMBL/GenBank/DDBJ databases">
        <title>Genome Sequence of Leucocoprinus birnbaumii.</title>
        <authorList>
            <person name="Buettner E."/>
        </authorList>
    </citation>
    <scope>NUCLEOTIDE SEQUENCE</scope>
    <source>
        <strain evidence="2">VT141</strain>
    </source>
</reference>
<accession>A0AAD5VDX4</accession>
<evidence type="ECO:0000313" key="2">
    <source>
        <dbReference type="EMBL" id="KAJ3551990.1"/>
    </source>
</evidence>
<dbReference type="Proteomes" id="UP001213000">
    <property type="component" value="Unassembled WGS sequence"/>
</dbReference>